<evidence type="ECO:0000313" key="2">
    <source>
        <dbReference type="EMBL" id="TCK65187.1"/>
    </source>
</evidence>
<accession>A0A4R1KLG1</accession>
<keyword evidence="3" id="KW-1185">Reference proteome</keyword>
<protein>
    <recommendedName>
        <fullName evidence="4">DoxX-like protein</fullName>
    </recommendedName>
</protein>
<feature type="transmembrane region" description="Helical" evidence="1">
    <location>
        <begin position="160"/>
        <end position="178"/>
    </location>
</feature>
<dbReference type="EMBL" id="SMGI01000004">
    <property type="protein sequence ID" value="TCK65187.1"/>
    <property type="molecule type" value="Genomic_DNA"/>
</dbReference>
<feature type="transmembrane region" description="Helical" evidence="1">
    <location>
        <begin position="185"/>
        <end position="203"/>
    </location>
</feature>
<organism evidence="2 3">
    <name type="scientific">Winogradskyella wandonensis</name>
    <dbReference type="NCBI Taxonomy" id="1442586"/>
    <lineage>
        <taxon>Bacteria</taxon>
        <taxon>Pseudomonadati</taxon>
        <taxon>Bacteroidota</taxon>
        <taxon>Flavobacteriia</taxon>
        <taxon>Flavobacteriales</taxon>
        <taxon>Flavobacteriaceae</taxon>
        <taxon>Winogradskyella</taxon>
    </lineage>
</organism>
<feature type="transmembrane region" description="Helical" evidence="1">
    <location>
        <begin position="69"/>
        <end position="90"/>
    </location>
</feature>
<gene>
    <name evidence="2" type="ORF">DFQ05_2402</name>
</gene>
<feature type="transmembrane region" description="Helical" evidence="1">
    <location>
        <begin position="259"/>
        <end position="279"/>
    </location>
</feature>
<keyword evidence="1" id="KW-0812">Transmembrane</keyword>
<dbReference type="Proteomes" id="UP000295714">
    <property type="component" value="Unassembled WGS sequence"/>
</dbReference>
<keyword evidence="1" id="KW-0472">Membrane</keyword>
<feature type="transmembrane region" description="Helical" evidence="1">
    <location>
        <begin position="102"/>
        <end position="123"/>
    </location>
</feature>
<proteinExistence type="predicted"/>
<evidence type="ECO:0000313" key="3">
    <source>
        <dbReference type="Proteomes" id="UP000295714"/>
    </source>
</evidence>
<name>A0A4R1KLG1_9FLAO</name>
<evidence type="ECO:0008006" key="4">
    <source>
        <dbReference type="Google" id="ProtNLM"/>
    </source>
</evidence>
<sequence>MLLSQSYREVWSLRSKLVFRFIFSYFLLYILLMFTSSLFETPFKWIGKSLLGFSYNFDVSGYGSGDNTYAYITLFVNFVLAVIITFLWSVLKPNRKEYNKAFYWFLVVLRVFIILAMLLYGFVKVFQIQFQPPSFVKLLQPLGEFSPMGLAWTYMGYSKGFGMFAGVMEILGGVLLIWRRTSTLGAFIVIGVMTQVAMMNLMFDIPVKLFSIHLILMASIIFMTDIKRFLAVFIKNKSTEAYDFYHPETSKSYHKTISIIKKITLPILLIAGCALGYLGQLNISDQNHRPALYGIWETKTFIKNNDTIPPLTTDSHRWRYLLIERKGKAVVKTMTDKLVRHTFETDTTENKISIYSQYSIKDSLNFEFDLPKPNLLKLWGKIESDSIFVTLKKKDLNEFHLHSRGFNWINERPYNK</sequence>
<feature type="transmembrane region" description="Helical" evidence="1">
    <location>
        <begin position="21"/>
        <end position="39"/>
    </location>
</feature>
<evidence type="ECO:0000256" key="1">
    <source>
        <dbReference type="SAM" id="Phobius"/>
    </source>
</evidence>
<reference evidence="2 3" key="1">
    <citation type="journal article" date="2015" name="Stand. Genomic Sci.">
        <title>Genomic Encyclopedia of Bacterial and Archaeal Type Strains, Phase III: the genomes of soil and plant-associated and newly described type strains.</title>
        <authorList>
            <person name="Whitman W.B."/>
            <person name="Woyke T."/>
            <person name="Klenk H.P."/>
            <person name="Zhou Y."/>
            <person name="Lilburn T.G."/>
            <person name="Beck B.J."/>
            <person name="De Vos P."/>
            <person name="Vandamme P."/>
            <person name="Eisen J.A."/>
            <person name="Garrity G."/>
            <person name="Hugenholtz P."/>
            <person name="Kyrpides N.C."/>
        </authorList>
    </citation>
    <scope>NUCLEOTIDE SEQUENCE [LARGE SCALE GENOMIC DNA]</scope>
    <source>
        <strain evidence="2 3">CECT 8445</strain>
    </source>
</reference>
<comment type="caution">
    <text evidence="2">The sequence shown here is derived from an EMBL/GenBank/DDBJ whole genome shotgun (WGS) entry which is preliminary data.</text>
</comment>
<dbReference type="AlphaFoldDB" id="A0A4R1KLG1"/>
<feature type="transmembrane region" description="Helical" evidence="1">
    <location>
        <begin position="209"/>
        <end position="226"/>
    </location>
</feature>
<keyword evidence="1" id="KW-1133">Transmembrane helix</keyword>